<dbReference type="CDD" id="cd00250">
    <property type="entry name" value="CAS_like"/>
    <property type="match status" value="1"/>
</dbReference>
<organism evidence="12 13">
    <name type="scientific">Operophtera brumata</name>
    <name type="common">Winter moth</name>
    <name type="synonym">Phalaena brumata</name>
    <dbReference type="NCBI Taxonomy" id="104452"/>
    <lineage>
        <taxon>Eukaryota</taxon>
        <taxon>Metazoa</taxon>
        <taxon>Ecdysozoa</taxon>
        <taxon>Arthropoda</taxon>
        <taxon>Hexapoda</taxon>
        <taxon>Insecta</taxon>
        <taxon>Pterygota</taxon>
        <taxon>Neoptera</taxon>
        <taxon>Endopterygota</taxon>
        <taxon>Lepidoptera</taxon>
        <taxon>Glossata</taxon>
        <taxon>Ditrysia</taxon>
        <taxon>Geometroidea</taxon>
        <taxon>Geometridae</taxon>
        <taxon>Larentiinae</taxon>
        <taxon>Operophtera</taxon>
    </lineage>
</organism>
<dbReference type="STRING" id="104452.A0A0L7KY89"/>
<keyword evidence="6" id="KW-0124">Carnitine biosynthesis</keyword>
<comment type="cofactor">
    <cofactor evidence="2">
        <name>L-ascorbate</name>
        <dbReference type="ChEBI" id="CHEBI:38290"/>
    </cofactor>
</comment>
<keyword evidence="8" id="KW-0560">Oxidoreductase</keyword>
<comment type="caution">
    <text evidence="12">The sequence shown here is derived from an EMBL/GenBank/DDBJ whole genome shotgun (WGS) entry which is preliminary data.</text>
</comment>
<evidence type="ECO:0008006" key="14">
    <source>
        <dbReference type="Google" id="ProtNLM"/>
    </source>
</evidence>
<evidence type="ECO:0000313" key="12">
    <source>
        <dbReference type="EMBL" id="KOB68031.1"/>
    </source>
</evidence>
<proteinExistence type="inferred from homology"/>
<comment type="cofactor">
    <cofactor evidence="1">
        <name>Fe(2+)</name>
        <dbReference type="ChEBI" id="CHEBI:29033"/>
    </cofactor>
</comment>
<evidence type="ECO:0000256" key="3">
    <source>
        <dbReference type="ARBA" id="ARBA00005022"/>
    </source>
</evidence>
<dbReference type="Proteomes" id="UP000037510">
    <property type="component" value="Unassembled WGS sequence"/>
</dbReference>
<evidence type="ECO:0000256" key="7">
    <source>
        <dbReference type="ARBA" id="ARBA00022964"/>
    </source>
</evidence>
<dbReference type="GO" id="GO:0005739">
    <property type="term" value="C:mitochondrion"/>
    <property type="evidence" value="ECO:0007669"/>
    <property type="project" value="TreeGrafter"/>
</dbReference>
<dbReference type="InterPro" id="IPR038492">
    <property type="entry name" value="GBBH-like_N_sf"/>
</dbReference>
<evidence type="ECO:0000259" key="11">
    <source>
        <dbReference type="Pfam" id="PF06155"/>
    </source>
</evidence>
<dbReference type="InterPro" id="IPR050411">
    <property type="entry name" value="AlphaKG_dependent_hydroxylases"/>
</dbReference>
<evidence type="ECO:0000259" key="10">
    <source>
        <dbReference type="Pfam" id="PF02668"/>
    </source>
</evidence>
<keyword evidence="5" id="KW-0479">Metal-binding</keyword>
<dbReference type="AlphaFoldDB" id="A0A0L7KY89"/>
<dbReference type="PANTHER" id="PTHR10696:SF33">
    <property type="entry name" value="GAMMA-BUTYROBETAINE DIOXYGENASE"/>
    <property type="match status" value="1"/>
</dbReference>
<evidence type="ECO:0000256" key="2">
    <source>
        <dbReference type="ARBA" id="ARBA00001961"/>
    </source>
</evidence>
<dbReference type="Gene3D" id="3.60.130.10">
    <property type="entry name" value="Clavaminate synthase-like"/>
    <property type="match status" value="1"/>
</dbReference>
<dbReference type="InterPro" id="IPR003819">
    <property type="entry name" value="TauD/TfdA-like"/>
</dbReference>
<evidence type="ECO:0000256" key="4">
    <source>
        <dbReference type="ARBA" id="ARBA00008654"/>
    </source>
</evidence>
<evidence type="ECO:0000313" key="13">
    <source>
        <dbReference type="Proteomes" id="UP000037510"/>
    </source>
</evidence>
<feature type="domain" description="Gamma-butyrobetaine hydroxylase-like N-terminal" evidence="11">
    <location>
        <begin position="32"/>
        <end position="111"/>
    </location>
</feature>
<feature type="domain" description="TauD/TfdA-like" evidence="10">
    <location>
        <begin position="147"/>
        <end position="387"/>
    </location>
</feature>
<evidence type="ECO:0000256" key="5">
    <source>
        <dbReference type="ARBA" id="ARBA00022723"/>
    </source>
</evidence>
<dbReference type="Pfam" id="PF02668">
    <property type="entry name" value="TauD"/>
    <property type="match status" value="1"/>
</dbReference>
<dbReference type="FunFam" id="3.30.2020.30:FF:000002">
    <property type="entry name" value="Putative gamma-butyrobetaine dioxygenase"/>
    <property type="match status" value="1"/>
</dbReference>
<reference evidence="12 13" key="1">
    <citation type="journal article" date="2015" name="Genome Biol. Evol.">
        <title>The genome of winter moth (Operophtera brumata) provides a genomic perspective on sexual dimorphism and phenology.</title>
        <authorList>
            <person name="Derks M.F."/>
            <person name="Smit S."/>
            <person name="Salis L."/>
            <person name="Schijlen E."/>
            <person name="Bossers A."/>
            <person name="Mateman C."/>
            <person name="Pijl A.S."/>
            <person name="de Ridder D."/>
            <person name="Groenen M.A."/>
            <person name="Visser M.E."/>
            <person name="Megens H.J."/>
        </authorList>
    </citation>
    <scope>NUCLEOTIDE SEQUENCE [LARGE SCALE GENOMIC DNA]</scope>
    <source>
        <strain evidence="12">WM2013NL</strain>
        <tissue evidence="12">Head and thorax</tissue>
    </source>
</reference>
<dbReference type="GO" id="GO:0016706">
    <property type="term" value="F:2-oxoglutarate-dependent dioxygenase activity"/>
    <property type="evidence" value="ECO:0007669"/>
    <property type="project" value="UniProtKB-ARBA"/>
</dbReference>
<gene>
    <name evidence="12" type="ORF">OBRU01_18899</name>
</gene>
<sequence length="413" mass="47778">MFTLTRLKSTNNILKTLPKLISGSQIHSIKKNKPQDHLKVKIQGEELQFPYVWLRDNCQCEQCFHYSARSRILDWSYFDPDVKPENVIKKDEHLHVTWPDGHASSYKYDWLKFRSFTTKSQANYNQTIYRPKKETWQGNDFEKICSKHDYNEILQSDEALYNWLYKLSIYGVALLENTPGVETALDPLVAKIGFTKRTHYGVKFVVENVPNTSNVAYLSSNLQMHTDLPYYEYCPGVNLLHCLVQTASQGGENLLSDCHYVANYMKVNHPEEFKLLTDVEVEWSDVGTQDGLEFFKLYRSPVIVLDKHGEITRISFSIPQRGSHFPGSIEDVIPWYKAHSLFYELGHKFAAKFKNKAGNVLVFDNIRLLHGRAGYQDSGNNVRKLIGGYVDWDEIYSRLRCLKVKLNKNGGVL</sequence>
<accession>A0A0L7KY89</accession>
<dbReference type="EMBL" id="JTDY01004540">
    <property type="protein sequence ID" value="KOB68031.1"/>
    <property type="molecule type" value="Genomic_DNA"/>
</dbReference>
<dbReference type="FunFam" id="3.60.130.10:FF:000001">
    <property type="entry name" value="Trimethyllysine dioxygenase, mitochondrial"/>
    <property type="match status" value="1"/>
</dbReference>
<evidence type="ECO:0000256" key="6">
    <source>
        <dbReference type="ARBA" id="ARBA00022873"/>
    </source>
</evidence>
<evidence type="ECO:0000256" key="8">
    <source>
        <dbReference type="ARBA" id="ARBA00023002"/>
    </source>
</evidence>
<dbReference type="GO" id="GO:0046872">
    <property type="term" value="F:metal ion binding"/>
    <property type="evidence" value="ECO:0007669"/>
    <property type="project" value="UniProtKB-KW"/>
</dbReference>
<name>A0A0L7KY89_OPEBR</name>
<comment type="similarity">
    <text evidence="4">Belongs to the gamma-BBH/TMLD family.</text>
</comment>
<dbReference type="UniPathway" id="UPA00118"/>
<dbReference type="SUPFAM" id="SSF51197">
    <property type="entry name" value="Clavaminate synthase-like"/>
    <property type="match status" value="1"/>
</dbReference>
<evidence type="ECO:0000256" key="9">
    <source>
        <dbReference type="ARBA" id="ARBA00023004"/>
    </source>
</evidence>
<keyword evidence="13" id="KW-1185">Reference proteome</keyword>
<keyword evidence="7" id="KW-0223">Dioxygenase</keyword>
<dbReference type="InterPro" id="IPR042098">
    <property type="entry name" value="TauD-like_sf"/>
</dbReference>
<dbReference type="InterPro" id="IPR010376">
    <property type="entry name" value="GBBH-like_N"/>
</dbReference>
<dbReference type="Gene3D" id="3.30.2020.30">
    <property type="match status" value="1"/>
</dbReference>
<evidence type="ECO:0000256" key="1">
    <source>
        <dbReference type="ARBA" id="ARBA00001954"/>
    </source>
</evidence>
<dbReference type="PANTHER" id="PTHR10696">
    <property type="entry name" value="GAMMA-BUTYROBETAINE HYDROXYLASE-RELATED"/>
    <property type="match status" value="1"/>
</dbReference>
<keyword evidence="9" id="KW-0408">Iron</keyword>
<dbReference type="Pfam" id="PF06155">
    <property type="entry name" value="GBBH-like_N"/>
    <property type="match status" value="1"/>
</dbReference>
<comment type="pathway">
    <text evidence="3">Amine and polyamine biosynthesis; carnitine biosynthesis.</text>
</comment>
<dbReference type="GO" id="GO:0045329">
    <property type="term" value="P:carnitine biosynthetic process"/>
    <property type="evidence" value="ECO:0007669"/>
    <property type="project" value="UniProtKB-UniPathway"/>
</dbReference>
<protein>
    <recommendedName>
        <fullName evidence="14">Gamma-butyrobetaine dioxygenase</fullName>
    </recommendedName>
</protein>